<keyword evidence="2" id="KW-1185">Reference proteome</keyword>
<protein>
    <submittedName>
        <fullName evidence="1">Type II toxin-antitoxin system RelE/ParE family toxin</fullName>
    </submittedName>
</protein>
<dbReference type="Proteomes" id="UP000646484">
    <property type="component" value="Unassembled WGS sequence"/>
</dbReference>
<dbReference type="EMBL" id="JACOOH010000005">
    <property type="protein sequence ID" value="MBC5622053.1"/>
    <property type="molecule type" value="Genomic_DNA"/>
</dbReference>
<organism evidence="1 2">
    <name type="scientific">Butyricimonas hominis</name>
    <dbReference type="NCBI Taxonomy" id="2763032"/>
    <lineage>
        <taxon>Bacteria</taxon>
        <taxon>Pseudomonadati</taxon>
        <taxon>Bacteroidota</taxon>
        <taxon>Bacteroidia</taxon>
        <taxon>Bacteroidales</taxon>
        <taxon>Odoribacteraceae</taxon>
        <taxon>Butyricimonas</taxon>
    </lineage>
</organism>
<evidence type="ECO:0000313" key="1">
    <source>
        <dbReference type="EMBL" id="MBC5622053.1"/>
    </source>
</evidence>
<sequence length="126" mass="15012">MTEKRKYVRQVVVYADYFKEFKKDLSRDALRKVYQVFIYIMTLEQIPERFFKAITGVKGLYEIRVEEGGNIYRIFCCMDEGNLVILFNGFQKKTQKTPLGEIERAKRLMHEYFANKEMKGGGRDEQ</sequence>
<name>A0ABR7D290_9BACT</name>
<dbReference type="InterPro" id="IPR009241">
    <property type="entry name" value="HigB-like"/>
</dbReference>
<reference evidence="1 2" key="1">
    <citation type="submission" date="2020-08" db="EMBL/GenBank/DDBJ databases">
        <title>Genome public.</title>
        <authorList>
            <person name="Liu C."/>
            <person name="Sun Q."/>
        </authorList>
    </citation>
    <scope>NUCLEOTIDE SEQUENCE [LARGE SCALE GENOMIC DNA]</scope>
    <source>
        <strain evidence="1 2">NSJ-56</strain>
    </source>
</reference>
<dbReference type="RefSeq" id="WP_186976508.1">
    <property type="nucleotide sequence ID" value="NZ_JACOOH010000005.1"/>
</dbReference>
<evidence type="ECO:0000313" key="2">
    <source>
        <dbReference type="Proteomes" id="UP000646484"/>
    </source>
</evidence>
<dbReference type="Pfam" id="PF05973">
    <property type="entry name" value="Gp49"/>
    <property type="match status" value="1"/>
</dbReference>
<gene>
    <name evidence="1" type="ORF">H8S64_13170</name>
</gene>
<proteinExistence type="predicted"/>
<accession>A0ABR7D290</accession>
<comment type="caution">
    <text evidence="1">The sequence shown here is derived from an EMBL/GenBank/DDBJ whole genome shotgun (WGS) entry which is preliminary data.</text>
</comment>